<dbReference type="Pfam" id="PF08031">
    <property type="entry name" value="BBE"/>
    <property type="match status" value="1"/>
</dbReference>
<organism evidence="7 8">
    <name type="scientific">Nonomuraea longicatena</name>
    <dbReference type="NCBI Taxonomy" id="83682"/>
    <lineage>
        <taxon>Bacteria</taxon>
        <taxon>Bacillati</taxon>
        <taxon>Actinomycetota</taxon>
        <taxon>Actinomycetes</taxon>
        <taxon>Streptosporangiales</taxon>
        <taxon>Streptosporangiaceae</taxon>
        <taxon>Nonomuraea</taxon>
    </lineage>
</organism>
<dbReference type="InterPro" id="IPR050416">
    <property type="entry name" value="FAD-linked_Oxidoreductase"/>
</dbReference>
<protein>
    <submittedName>
        <fullName evidence="7">FAD-binding oxidoreductase</fullName>
    </submittedName>
</protein>
<reference evidence="7 8" key="1">
    <citation type="journal article" date="2019" name="Int. J. Syst. Evol. Microbiol.">
        <title>The Global Catalogue of Microorganisms (GCM) 10K type strain sequencing project: providing services to taxonomists for standard genome sequencing and annotation.</title>
        <authorList>
            <consortium name="The Broad Institute Genomics Platform"/>
            <consortium name="The Broad Institute Genome Sequencing Center for Infectious Disease"/>
            <person name="Wu L."/>
            <person name="Ma J."/>
        </authorList>
    </citation>
    <scope>NUCLEOTIDE SEQUENCE [LARGE SCALE GENOMIC DNA]</scope>
    <source>
        <strain evidence="7 8">JCM 11136</strain>
    </source>
</reference>
<evidence type="ECO:0000259" key="6">
    <source>
        <dbReference type="PROSITE" id="PS51387"/>
    </source>
</evidence>
<dbReference type="EMBL" id="BAAAHQ010000023">
    <property type="protein sequence ID" value="GAA0935525.1"/>
    <property type="molecule type" value="Genomic_DNA"/>
</dbReference>
<evidence type="ECO:0000256" key="3">
    <source>
        <dbReference type="ARBA" id="ARBA00022630"/>
    </source>
</evidence>
<evidence type="ECO:0000313" key="7">
    <source>
        <dbReference type="EMBL" id="GAA0935525.1"/>
    </source>
</evidence>
<comment type="similarity">
    <text evidence="2">Belongs to the oxygen-dependent FAD-linked oxidoreductase family.</text>
</comment>
<feature type="domain" description="FAD-binding PCMH-type" evidence="6">
    <location>
        <begin position="30"/>
        <end position="198"/>
    </location>
</feature>
<comment type="caution">
    <text evidence="7">The sequence shown here is derived from an EMBL/GenBank/DDBJ whole genome shotgun (WGS) entry which is preliminary data.</text>
</comment>
<sequence>MALLITASSTFLPGDPGYDELRRNPINPEMDPRPAMIVEAETADAVRSAVVAASELGLPLAVQSTGHGTHVPADGGLLLRTSSMTGVHVDPVRRTAVVRAGTQWGEVVKAAARHGLAPLSGSGTTVGVIGYTLGGGLGWLARRYGLAADSVVRAEVVTADGRILDIGHDDHPELFWALRGGGAGFAVVTELEFELYPVTTVLAGTVTFTVTDLAAQLAEYRDWAADACPELSTAAVVTPERTLVIKALGEARVTGRLLAPLWRRLGASLTDDLRPMPYSRTAMGGTPARTMEAYTSLGDALVERLAATADTTVEIRHWGGAIAEPGPDAGPAAHRDTAFTVVADRLLEGLPQGGAFLNFAADRERAARSFTPANLQSLREVKRAYDPGDLFRLNLTPTW</sequence>
<evidence type="ECO:0000256" key="2">
    <source>
        <dbReference type="ARBA" id="ARBA00005466"/>
    </source>
</evidence>
<dbReference type="InterPro" id="IPR036318">
    <property type="entry name" value="FAD-bd_PCMH-like_sf"/>
</dbReference>
<dbReference type="Pfam" id="PF01565">
    <property type="entry name" value="FAD_binding_4"/>
    <property type="match status" value="1"/>
</dbReference>
<keyword evidence="5" id="KW-0560">Oxidoreductase</keyword>
<evidence type="ECO:0000256" key="1">
    <source>
        <dbReference type="ARBA" id="ARBA00001974"/>
    </source>
</evidence>
<proteinExistence type="inferred from homology"/>
<dbReference type="PROSITE" id="PS51387">
    <property type="entry name" value="FAD_PCMH"/>
    <property type="match status" value="1"/>
</dbReference>
<dbReference type="PANTHER" id="PTHR42973:SF39">
    <property type="entry name" value="FAD-BINDING PCMH-TYPE DOMAIN-CONTAINING PROTEIN"/>
    <property type="match status" value="1"/>
</dbReference>
<dbReference type="InterPro" id="IPR006094">
    <property type="entry name" value="Oxid_FAD_bind_N"/>
</dbReference>
<dbReference type="Proteomes" id="UP001501578">
    <property type="component" value="Unassembled WGS sequence"/>
</dbReference>
<comment type="cofactor">
    <cofactor evidence="1">
        <name>FAD</name>
        <dbReference type="ChEBI" id="CHEBI:57692"/>
    </cofactor>
</comment>
<dbReference type="InterPro" id="IPR016169">
    <property type="entry name" value="FAD-bd_PCMH_sub2"/>
</dbReference>
<accession>A0ABN1Q0B9</accession>
<evidence type="ECO:0000313" key="8">
    <source>
        <dbReference type="Proteomes" id="UP001501578"/>
    </source>
</evidence>
<dbReference type="Gene3D" id="3.30.43.10">
    <property type="entry name" value="Uridine Diphospho-n-acetylenolpyruvylglucosamine Reductase, domain 2"/>
    <property type="match status" value="1"/>
</dbReference>
<gene>
    <name evidence="7" type="ORF">GCM10009560_43650</name>
</gene>
<dbReference type="RefSeq" id="WP_343951786.1">
    <property type="nucleotide sequence ID" value="NZ_BAAAHQ010000023.1"/>
</dbReference>
<keyword evidence="4" id="KW-0274">FAD</keyword>
<dbReference type="InterPro" id="IPR016166">
    <property type="entry name" value="FAD-bd_PCMH"/>
</dbReference>
<dbReference type="InterPro" id="IPR016167">
    <property type="entry name" value="FAD-bd_PCMH_sub1"/>
</dbReference>
<dbReference type="PANTHER" id="PTHR42973">
    <property type="entry name" value="BINDING OXIDOREDUCTASE, PUTATIVE (AFU_ORTHOLOGUE AFUA_1G17690)-RELATED"/>
    <property type="match status" value="1"/>
</dbReference>
<dbReference type="InterPro" id="IPR012951">
    <property type="entry name" value="BBE"/>
</dbReference>
<evidence type="ECO:0000256" key="4">
    <source>
        <dbReference type="ARBA" id="ARBA00022827"/>
    </source>
</evidence>
<keyword evidence="8" id="KW-1185">Reference proteome</keyword>
<dbReference type="SUPFAM" id="SSF56176">
    <property type="entry name" value="FAD-binding/transporter-associated domain-like"/>
    <property type="match status" value="1"/>
</dbReference>
<keyword evidence="3" id="KW-0285">Flavoprotein</keyword>
<dbReference type="Gene3D" id="3.40.462.20">
    <property type="match status" value="1"/>
</dbReference>
<name>A0ABN1Q0B9_9ACTN</name>
<dbReference type="Gene3D" id="3.30.465.10">
    <property type="match status" value="1"/>
</dbReference>
<evidence type="ECO:0000256" key="5">
    <source>
        <dbReference type="ARBA" id="ARBA00023002"/>
    </source>
</evidence>